<accession>A0A5B7E4B1</accession>
<dbReference type="Proteomes" id="UP000324222">
    <property type="component" value="Unassembled WGS sequence"/>
</dbReference>
<name>A0A5B7E4B1_PORTR</name>
<organism evidence="1 2">
    <name type="scientific">Portunus trituberculatus</name>
    <name type="common">Swimming crab</name>
    <name type="synonym">Neptunus trituberculatus</name>
    <dbReference type="NCBI Taxonomy" id="210409"/>
    <lineage>
        <taxon>Eukaryota</taxon>
        <taxon>Metazoa</taxon>
        <taxon>Ecdysozoa</taxon>
        <taxon>Arthropoda</taxon>
        <taxon>Crustacea</taxon>
        <taxon>Multicrustacea</taxon>
        <taxon>Malacostraca</taxon>
        <taxon>Eumalacostraca</taxon>
        <taxon>Eucarida</taxon>
        <taxon>Decapoda</taxon>
        <taxon>Pleocyemata</taxon>
        <taxon>Brachyura</taxon>
        <taxon>Eubrachyura</taxon>
        <taxon>Portunoidea</taxon>
        <taxon>Portunidae</taxon>
        <taxon>Portuninae</taxon>
        <taxon>Portunus</taxon>
    </lineage>
</organism>
<proteinExistence type="predicted"/>
<gene>
    <name evidence="1" type="ORF">E2C01_021373</name>
</gene>
<dbReference type="AlphaFoldDB" id="A0A5B7E4B1"/>
<protein>
    <submittedName>
        <fullName evidence="1">Uncharacterized protein</fullName>
    </submittedName>
</protein>
<evidence type="ECO:0000313" key="1">
    <source>
        <dbReference type="EMBL" id="MPC28177.1"/>
    </source>
</evidence>
<sequence length="123" mass="13665">MVSTCATGQRPYVGKNAQYLQGVNRGSAGAAVRQRHSFAHCSESIVNLHIYGRAKEEKGIYRNIQRINTYVSVLREIQGCLKSPDTQRPPWYSGTMRALGSKGSLSARVRILSTYSAKELQMT</sequence>
<comment type="caution">
    <text evidence="1">The sequence shown here is derived from an EMBL/GenBank/DDBJ whole genome shotgun (WGS) entry which is preliminary data.</text>
</comment>
<evidence type="ECO:0000313" key="2">
    <source>
        <dbReference type="Proteomes" id="UP000324222"/>
    </source>
</evidence>
<reference evidence="1 2" key="1">
    <citation type="submission" date="2019-05" db="EMBL/GenBank/DDBJ databases">
        <title>Another draft genome of Portunus trituberculatus and its Hox gene families provides insights of decapod evolution.</title>
        <authorList>
            <person name="Jeong J.-H."/>
            <person name="Song I."/>
            <person name="Kim S."/>
            <person name="Choi T."/>
            <person name="Kim D."/>
            <person name="Ryu S."/>
            <person name="Kim W."/>
        </authorList>
    </citation>
    <scope>NUCLEOTIDE SEQUENCE [LARGE SCALE GENOMIC DNA]</scope>
    <source>
        <tissue evidence="1">Muscle</tissue>
    </source>
</reference>
<keyword evidence="2" id="KW-1185">Reference proteome</keyword>
<dbReference type="EMBL" id="VSRR010001868">
    <property type="protein sequence ID" value="MPC28177.1"/>
    <property type="molecule type" value="Genomic_DNA"/>
</dbReference>